<keyword evidence="3" id="KW-1185">Reference proteome</keyword>
<feature type="chain" id="PRO_5031230099" evidence="1">
    <location>
        <begin position="32"/>
        <end position="146"/>
    </location>
</feature>
<gene>
    <name evidence="2" type="ORF">F4556_007299</name>
</gene>
<name>A0A7W7WMG5_9ACTN</name>
<dbReference type="AlphaFoldDB" id="A0A7W7WMG5"/>
<accession>A0A7W7WMG5</accession>
<proteinExistence type="predicted"/>
<evidence type="ECO:0000313" key="3">
    <source>
        <dbReference type="Proteomes" id="UP000573327"/>
    </source>
</evidence>
<keyword evidence="1" id="KW-0732">Signal</keyword>
<comment type="caution">
    <text evidence="2">The sequence shown here is derived from an EMBL/GenBank/DDBJ whole genome shotgun (WGS) entry which is preliminary data.</text>
</comment>
<dbReference type="Proteomes" id="UP000573327">
    <property type="component" value="Unassembled WGS sequence"/>
</dbReference>
<evidence type="ECO:0000313" key="2">
    <source>
        <dbReference type="EMBL" id="MBB4951764.1"/>
    </source>
</evidence>
<dbReference type="RefSeq" id="WP_184923954.1">
    <property type="nucleotide sequence ID" value="NZ_JACHJR010000001.1"/>
</dbReference>
<organism evidence="2 3">
    <name type="scientific">Kitasatospora gansuensis</name>
    <dbReference type="NCBI Taxonomy" id="258050"/>
    <lineage>
        <taxon>Bacteria</taxon>
        <taxon>Bacillati</taxon>
        <taxon>Actinomycetota</taxon>
        <taxon>Actinomycetes</taxon>
        <taxon>Kitasatosporales</taxon>
        <taxon>Streptomycetaceae</taxon>
        <taxon>Kitasatospora</taxon>
    </lineage>
</organism>
<protein>
    <submittedName>
        <fullName evidence="2">Uncharacterized protein</fullName>
    </submittedName>
</protein>
<sequence>MRTRMHRLAAVAATAAATVGVLIAVPATAQAAEKPVDCAVAGSVLHSKWTYAVPSHGQVTIGGPLTYWISGRAGTNNSVSFAERTGSGTTLWSWSAAHVPSYGVYRVHVPARSVPLAQRPTVQSKGTFPVPGRSSASCTAVARLGW</sequence>
<evidence type="ECO:0000256" key="1">
    <source>
        <dbReference type="SAM" id="SignalP"/>
    </source>
</evidence>
<reference evidence="2 3" key="1">
    <citation type="submission" date="2020-08" db="EMBL/GenBank/DDBJ databases">
        <title>Sequencing the genomes of 1000 actinobacteria strains.</title>
        <authorList>
            <person name="Klenk H.-P."/>
        </authorList>
    </citation>
    <scope>NUCLEOTIDE SEQUENCE [LARGE SCALE GENOMIC DNA]</scope>
    <source>
        <strain evidence="2 3">DSM 44786</strain>
    </source>
</reference>
<dbReference type="EMBL" id="JACHJR010000001">
    <property type="protein sequence ID" value="MBB4951764.1"/>
    <property type="molecule type" value="Genomic_DNA"/>
</dbReference>
<feature type="signal peptide" evidence="1">
    <location>
        <begin position="1"/>
        <end position="31"/>
    </location>
</feature>